<feature type="repeat" description="TPR" evidence="1">
    <location>
        <begin position="227"/>
        <end position="260"/>
    </location>
</feature>
<gene>
    <name evidence="4" type="ORF">ENV75_02710</name>
</gene>
<feature type="compositionally biased region" description="Basic and acidic residues" evidence="2">
    <location>
        <begin position="121"/>
        <end position="141"/>
    </location>
</feature>
<evidence type="ECO:0000256" key="1">
    <source>
        <dbReference type="PROSITE-ProRule" id="PRU00339"/>
    </source>
</evidence>
<feature type="region of interest" description="Disordered" evidence="2">
    <location>
        <begin position="81"/>
        <end position="141"/>
    </location>
</feature>
<feature type="compositionally biased region" description="Basic residues" evidence="2">
    <location>
        <begin position="111"/>
        <end position="120"/>
    </location>
</feature>
<reference evidence="4" key="1">
    <citation type="journal article" date="2020" name="mSystems">
        <title>Genome- and Community-Level Interaction Insights into Carbon Utilization and Element Cycling Functions of Hydrothermarchaeota in Hydrothermal Sediment.</title>
        <authorList>
            <person name="Zhou Z."/>
            <person name="Liu Y."/>
            <person name="Xu W."/>
            <person name="Pan J."/>
            <person name="Luo Z.H."/>
            <person name="Li M."/>
        </authorList>
    </citation>
    <scope>NUCLEOTIDE SEQUENCE [LARGE SCALE GENOMIC DNA]</scope>
    <source>
        <strain evidence="4">SpSt-788</strain>
    </source>
</reference>
<dbReference type="InterPro" id="IPR011990">
    <property type="entry name" value="TPR-like_helical_dom_sf"/>
</dbReference>
<feature type="transmembrane region" description="Helical" evidence="3">
    <location>
        <begin position="27"/>
        <end position="47"/>
    </location>
</feature>
<dbReference type="PANTHER" id="PTHR12558">
    <property type="entry name" value="CELL DIVISION CYCLE 16,23,27"/>
    <property type="match status" value="1"/>
</dbReference>
<dbReference type="PROSITE" id="PS50005">
    <property type="entry name" value="TPR"/>
    <property type="match status" value="2"/>
</dbReference>
<dbReference type="AlphaFoldDB" id="A0A7C4ELV7"/>
<evidence type="ECO:0000256" key="2">
    <source>
        <dbReference type="SAM" id="MobiDB-lite"/>
    </source>
</evidence>
<dbReference type="Pfam" id="PF13432">
    <property type="entry name" value="TPR_16"/>
    <property type="match status" value="1"/>
</dbReference>
<feature type="compositionally biased region" description="Polar residues" evidence="2">
    <location>
        <begin position="81"/>
        <end position="95"/>
    </location>
</feature>
<organism evidence="4">
    <name type="scientific">Thermodesulfovibrio aggregans</name>
    <dbReference type="NCBI Taxonomy" id="86166"/>
    <lineage>
        <taxon>Bacteria</taxon>
        <taxon>Pseudomonadati</taxon>
        <taxon>Nitrospirota</taxon>
        <taxon>Thermodesulfovibrionia</taxon>
        <taxon>Thermodesulfovibrionales</taxon>
        <taxon>Thermodesulfovibrionaceae</taxon>
        <taxon>Thermodesulfovibrio</taxon>
    </lineage>
</organism>
<protein>
    <submittedName>
        <fullName evidence="4">Tetratricopeptide repeat protein</fullName>
    </submittedName>
</protein>
<sequence>MLSRIKKDIPPGLLRIVREKKDIKKTLLMVGFSVFVIITAVAVVYLYKERIIPEIKPPTNNITALPQPPLITSSALTALKTPETQPKSQPETSSIPEKPSIPVSESDQKKNNLKKYKKMLTKKEESEQPKEKTVTEKRDKPQPVEVPIESFNMETFKGADILYRASDLEAKGHLTDAITEYKEYIRLTGKQDPKVLNKIAVLYLSIGNLSEASRYAEMALKESPDSIPVILNYGVIKAKMGDFHEAERCFRKVLLLHPENKTALYNLAFLKEKKKEFDEAMRLYEKLYQLGDPQAAEALQRLRH</sequence>
<dbReference type="EMBL" id="DTHO01000022">
    <property type="protein sequence ID" value="HGG99348.1"/>
    <property type="molecule type" value="Genomic_DNA"/>
</dbReference>
<comment type="caution">
    <text evidence="4">The sequence shown here is derived from an EMBL/GenBank/DDBJ whole genome shotgun (WGS) entry which is preliminary data.</text>
</comment>
<keyword evidence="3" id="KW-0472">Membrane</keyword>
<accession>A0A7C4ELV7</accession>
<name>A0A7C4ELV7_9BACT</name>
<dbReference type="Gene3D" id="1.25.40.10">
    <property type="entry name" value="Tetratricopeptide repeat domain"/>
    <property type="match status" value="1"/>
</dbReference>
<dbReference type="Pfam" id="PF14559">
    <property type="entry name" value="TPR_19"/>
    <property type="match status" value="1"/>
</dbReference>
<proteinExistence type="predicted"/>
<evidence type="ECO:0000256" key="3">
    <source>
        <dbReference type="SAM" id="Phobius"/>
    </source>
</evidence>
<dbReference type="SMART" id="SM00028">
    <property type="entry name" value="TPR"/>
    <property type="match status" value="3"/>
</dbReference>
<dbReference type="SUPFAM" id="SSF48452">
    <property type="entry name" value="TPR-like"/>
    <property type="match status" value="1"/>
</dbReference>
<keyword evidence="3" id="KW-1133">Transmembrane helix</keyword>
<dbReference type="InterPro" id="IPR019734">
    <property type="entry name" value="TPR_rpt"/>
</dbReference>
<keyword evidence="3" id="KW-0812">Transmembrane</keyword>
<evidence type="ECO:0000313" key="4">
    <source>
        <dbReference type="EMBL" id="HGG99348.1"/>
    </source>
</evidence>
<keyword evidence="1" id="KW-0802">TPR repeat</keyword>
<dbReference type="PANTHER" id="PTHR12558:SF13">
    <property type="entry name" value="CELL DIVISION CYCLE PROTEIN 27 HOMOLOG"/>
    <property type="match status" value="1"/>
</dbReference>
<feature type="repeat" description="TPR" evidence="1">
    <location>
        <begin position="193"/>
        <end position="226"/>
    </location>
</feature>